<dbReference type="PROSITE" id="PS51257">
    <property type="entry name" value="PROKAR_LIPOPROTEIN"/>
    <property type="match status" value="1"/>
</dbReference>
<name>A0ABP0H994_9DINO</name>
<keyword evidence="2" id="KW-1185">Reference proteome</keyword>
<organism evidence="1 2">
    <name type="scientific">Durusdinium trenchii</name>
    <dbReference type="NCBI Taxonomy" id="1381693"/>
    <lineage>
        <taxon>Eukaryota</taxon>
        <taxon>Sar</taxon>
        <taxon>Alveolata</taxon>
        <taxon>Dinophyceae</taxon>
        <taxon>Suessiales</taxon>
        <taxon>Symbiodiniaceae</taxon>
        <taxon>Durusdinium</taxon>
    </lineage>
</organism>
<evidence type="ECO:0000313" key="2">
    <source>
        <dbReference type="Proteomes" id="UP001642464"/>
    </source>
</evidence>
<dbReference type="EMBL" id="CAXAMM010000270">
    <property type="protein sequence ID" value="CAK8986757.1"/>
    <property type="molecule type" value="Genomic_DNA"/>
</dbReference>
<sequence length="857" mass="96692">MRSCHVLLCIVAVSAESESELYCWLFAVQGCRSEPEWLVGTPRVLEDASLGSGFTSRSLPDRCWHFARETWIKCQNPGLEAVDFALAPNVNAANLLPHDEAIPDFRSLAYTGSYPSMGTQGLLQQLEEDSFMRAFFSYQVSFWWANKEMTQFSDTDLSRPVCNGLWSPVKERANKVAATNESQFCGSCSEQLQDMWQRASSDVDFVEFPFSAAKADCFLGVVTLTLTELLCVHSCAAFSEDEEIPDWDIHGVLWKKAQLELEGLFFFFDFPLALLASSGWPIVTLMRRLGEAFRLNFGNVIPNDCDLLDGERADGLFSKIQVLLAGNELDLPQIREIADIASAFLDEVDSTCPFAVGTALLSLLRAAQMSSVVQISDSDFSFLTLDALKTWDAMNGERVGHKRHYFYDLLTTRWPWLSLLEQVNNSRKPQTAKHWPIDQLAIQEEVLLPRCVDRVMASRETWEWHWSQSPFQAHGREVEKPKDFAKLAERLCELEGMEVLFLSGTSSGFKWGSFTVRGRQVARGLRQLLPIGPNIKARAWNQDCTNWCSDVAVYGKNWSNPAIVVHVKFPCKCAMEVLANRSNSNHSLPPALHVYDHVDLFSLVPEGMAVFLAQTSLAAQDYGTHPSVVASGMEVFWHPLHHSNMENYRIPWRDQVQMIGTHTVHNDTELYGAVGLLAQNLGVQFQHIDPMERFASTAGLVITPQQTQQVYEQFGEMDITVLRHAGCMEHLNCTATRKWLCDRYKTGQRLVNAFAVGLPAVFWHQQGYLDVISQADYPAVAKSIEEALHWVSELVTNSTLRFDLRQKGLQLAESYSLDRLSQRLALILSQVIEEMRARFARLAALSHVVPNKQKERA</sequence>
<protein>
    <submittedName>
        <fullName evidence="1">Uncharacterized protein</fullName>
    </submittedName>
</protein>
<dbReference type="Proteomes" id="UP001642464">
    <property type="component" value="Unassembled WGS sequence"/>
</dbReference>
<evidence type="ECO:0000313" key="1">
    <source>
        <dbReference type="EMBL" id="CAK8986757.1"/>
    </source>
</evidence>
<proteinExistence type="predicted"/>
<gene>
    <name evidence="1" type="ORF">SCF082_LOCUS683</name>
</gene>
<accession>A0ABP0H994</accession>
<reference evidence="1 2" key="1">
    <citation type="submission" date="2024-02" db="EMBL/GenBank/DDBJ databases">
        <authorList>
            <person name="Chen Y."/>
            <person name="Shah S."/>
            <person name="Dougan E. K."/>
            <person name="Thang M."/>
            <person name="Chan C."/>
        </authorList>
    </citation>
    <scope>NUCLEOTIDE SEQUENCE [LARGE SCALE GENOMIC DNA]</scope>
</reference>
<comment type="caution">
    <text evidence="1">The sequence shown here is derived from an EMBL/GenBank/DDBJ whole genome shotgun (WGS) entry which is preliminary data.</text>
</comment>